<evidence type="ECO:0000313" key="3">
    <source>
        <dbReference type="Proteomes" id="UP000001822"/>
    </source>
</evidence>
<protein>
    <submittedName>
        <fullName evidence="2">Uncharacterized protein</fullName>
    </submittedName>
</protein>
<keyword evidence="1" id="KW-0812">Transmembrane</keyword>
<keyword evidence="1" id="KW-1133">Transmembrane helix</keyword>
<feature type="transmembrane region" description="Helical" evidence="1">
    <location>
        <begin position="16"/>
        <end position="40"/>
    </location>
</feature>
<name>A0A6N4SQ09_CYTH3</name>
<proteinExistence type="predicted"/>
<evidence type="ECO:0000256" key="1">
    <source>
        <dbReference type="SAM" id="Phobius"/>
    </source>
</evidence>
<reference evidence="2 3" key="1">
    <citation type="journal article" date="2007" name="Appl. Environ. Microbiol.">
        <title>Genome sequence of the cellulolytic gliding bacterium Cytophaga hutchinsonii.</title>
        <authorList>
            <person name="Xie G."/>
            <person name="Bruce D.C."/>
            <person name="Challacombe J.F."/>
            <person name="Chertkov O."/>
            <person name="Detter J.C."/>
            <person name="Gilna P."/>
            <person name="Han C.S."/>
            <person name="Lucas S."/>
            <person name="Misra M."/>
            <person name="Myers G.L."/>
            <person name="Richardson P."/>
            <person name="Tapia R."/>
            <person name="Thayer N."/>
            <person name="Thompson L.S."/>
            <person name="Brettin T.S."/>
            <person name="Henrissat B."/>
            <person name="Wilson D.B."/>
            <person name="McBride M.J."/>
        </authorList>
    </citation>
    <scope>NUCLEOTIDE SEQUENCE [LARGE SCALE GENOMIC DNA]</scope>
    <source>
        <strain evidence="3">ATCC 33406 / DSM 1761 / CIP 103989 / NBRC 15051 / NCIMB 9469 / D465</strain>
    </source>
</reference>
<dbReference type="AlphaFoldDB" id="A0A6N4SQ09"/>
<keyword evidence="1" id="KW-0472">Membrane</keyword>
<gene>
    <name evidence="2" type="ordered locus">CHU_1069</name>
</gene>
<sequence>MSVVCDYNSFFLITALYLFVTSLNNYQKLLVKLLLYFLFWKKNYRVTTRMYLLNSIYV</sequence>
<dbReference type="KEGG" id="chu:CHU_1069"/>
<accession>A0A6N4SQ09</accession>
<evidence type="ECO:0000313" key="2">
    <source>
        <dbReference type="EMBL" id="ABG58346.1"/>
    </source>
</evidence>
<dbReference type="EMBL" id="CP000383">
    <property type="protein sequence ID" value="ABG58346.1"/>
    <property type="molecule type" value="Genomic_DNA"/>
</dbReference>
<dbReference type="Proteomes" id="UP000001822">
    <property type="component" value="Chromosome"/>
</dbReference>
<organism evidence="2 3">
    <name type="scientific">Cytophaga hutchinsonii (strain ATCC 33406 / DSM 1761 / CIP 103989 / NBRC 15051 / NCIMB 9469 / D465)</name>
    <dbReference type="NCBI Taxonomy" id="269798"/>
    <lineage>
        <taxon>Bacteria</taxon>
        <taxon>Pseudomonadati</taxon>
        <taxon>Bacteroidota</taxon>
        <taxon>Cytophagia</taxon>
        <taxon>Cytophagales</taxon>
        <taxon>Cytophagaceae</taxon>
        <taxon>Cytophaga</taxon>
    </lineage>
</organism>
<keyword evidence="3" id="KW-1185">Reference proteome</keyword>